<dbReference type="Proteomes" id="UP000680020">
    <property type="component" value="Unassembled WGS sequence"/>
</dbReference>
<feature type="transmembrane region" description="Helical" evidence="2">
    <location>
        <begin position="144"/>
        <end position="164"/>
    </location>
</feature>
<feature type="transmembrane region" description="Helical" evidence="2">
    <location>
        <begin position="54"/>
        <end position="70"/>
    </location>
</feature>
<dbReference type="InterPro" id="IPR026037">
    <property type="entry name" value="PgpA"/>
</dbReference>
<keyword evidence="1" id="KW-0443">Lipid metabolism</keyword>
<dbReference type="AlphaFoldDB" id="A0AB35C2R4"/>
<keyword evidence="1" id="KW-0442">Lipid degradation</keyword>
<dbReference type="GO" id="GO:0009395">
    <property type="term" value="P:phospholipid catabolic process"/>
    <property type="evidence" value="ECO:0007669"/>
    <property type="project" value="UniProtKB-KW"/>
</dbReference>
<dbReference type="GO" id="GO:0046872">
    <property type="term" value="F:metal ion binding"/>
    <property type="evidence" value="ECO:0007669"/>
    <property type="project" value="UniProtKB-KW"/>
</dbReference>
<keyword evidence="1" id="KW-1003">Cell membrane</keyword>
<comment type="pathway">
    <text evidence="1">Phospholipid metabolism; phosphatidylglycerol biosynthesis; phosphatidylglycerol from CDP-diacylglycerol: step 2/2.</text>
</comment>
<dbReference type="PROSITE" id="PS51257">
    <property type="entry name" value="PROKAR_LIPOPROTEIN"/>
    <property type="match status" value="1"/>
</dbReference>
<dbReference type="RefSeq" id="WP_008316238.1">
    <property type="nucleotide sequence ID" value="NZ_JAGIBS010000005.1"/>
</dbReference>
<evidence type="ECO:0000259" key="3">
    <source>
        <dbReference type="Pfam" id="PF04608"/>
    </source>
</evidence>
<feature type="transmembrane region" description="Helical" evidence="2">
    <location>
        <begin position="91"/>
        <end position="118"/>
    </location>
</feature>
<reference evidence="4" key="1">
    <citation type="submission" date="2021-03" db="EMBL/GenBank/DDBJ databases">
        <title>Identification and antibiotic profiling of Wohlfahrtiimonas chitiniclastica, an underestimated human pathogen.</title>
        <authorList>
            <person name="Kopf A."/>
            <person name="Bunk B."/>
            <person name="Coldewey S."/>
            <person name="Gunzer F."/>
            <person name="Riedel T."/>
            <person name="Schroettner P."/>
        </authorList>
    </citation>
    <scope>NUCLEOTIDE SEQUENCE</scope>
    <source>
        <strain evidence="4">DSM 100917</strain>
    </source>
</reference>
<dbReference type="PANTHER" id="PTHR36305">
    <property type="entry name" value="PHOSPHATIDYLGLYCEROPHOSPHATASE A"/>
    <property type="match status" value="1"/>
</dbReference>
<keyword evidence="2" id="KW-1133">Transmembrane helix</keyword>
<sequence length="165" mass="18152">MHSKHDHSVKMTIKTPAQFLASGFGSGCAPVAPGTFGTLAAVPFWFAMTYLPDLWYAVITAFVFVLGCIVSDQASRELNVHDHGGIVIDEFVGFFITMFLVPVNIYTAILGFVLFRIFDVIKPWPIQWVDQKMKGGIGIMVDDVLAGIMALISIHLILWGYAVLS</sequence>
<comment type="subcellular location">
    <subcellularLocation>
        <location evidence="1">Cell inner membrane</location>
        <topology evidence="1">Multi-pass membrane protein</topology>
    </subcellularLocation>
</comment>
<keyword evidence="1" id="KW-0378">Hydrolase</keyword>
<dbReference type="PANTHER" id="PTHR36305:SF1">
    <property type="entry name" value="PHOSPHATIDYLGLYCEROPHOSPHATASE A"/>
    <property type="match status" value="1"/>
</dbReference>
<keyword evidence="1" id="KW-0479">Metal-binding</keyword>
<protein>
    <recommendedName>
        <fullName evidence="1">Phosphatidylglycerophosphatase A</fullName>
        <ecNumber evidence="1">3.1.3.27</ecNumber>
    </recommendedName>
    <alternativeName>
        <fullName evidence="1">Phosphatidylglycerolphosphate phosphatase A</fullName>
    </alternativeName>
</protein>
<dbReference type="CDD" id="cd06971">
    <property type="entry name" value="PgpA"/>
    <property type="match status" value="1"/>
</dbReference>
<gene>
    <name evidence="4" type="ORF">J7561_06035</name>
</gene>
<proteinExistence type="predicted"/>
<name>A0AB35C2R4_9GAMM</name>
<evidence type="ECO:0000313" key="5">
    <source>
        <dbReference type="Proteomes" id="UP000680020"/>
    </source>
</evidence>
<dbReference type="InterPro" id="IPR036681">
    <property type="entry name" value="PgpA-like_sf"/>
</dbReference>
<comment type="caution">
    <text evidence="4">The sequence shown here is derived from an EMBL/GenBank/DDBJ whole genome shotgun (WGS) entry which is preliminary data.</text>
</comment>
<dbReference type="SUPFAM" id="SSF101307">
    <property type="entry name" value="YutG-like"/>
    <property type="match status" value="1"/>
</dbReference>
<organism evidence="4 5">
    <name type="scientific">Wohlfahrtiimonas chitiniclastica</name>
    <dbReference type="NCBI Taxonomy" id="400946"/>
    <lineage>
        <taxon>Bacteria</taxon>
        <taxon>Pseudomonadati</taxon>
        <taxon>Pseudomonadota</taxon>
        <taxon>Gammaproteobacteria</taxon>
        <taxon>Cardiobacteriales</taxon>
        <taxon>Ignatzschineriaceae</taxon>
        <taxon>Wohlfahrtiimonas</taxon>
    </lineage>
</organism>
<keyword evidence="1" id="KW-0460">Magnesium</keyword>
<feature type="domain" description="YutG/PgpA" evidence="3">
    <location>
        <begin position="19"/>
        <end position="157"/>
    </location>
</feature>
<feature type="transmembrane region" description="Helical" evidence="2">
    <location>
        <begin position="20"/>
        <end position="48"/>
    </location>
</feature>
<comment type="cofactor">
    <cofactor evidence="1">
        <name>Mg(2+)</name>
        <dbReference type="ChEBI" id="CHEBI:18420"/>
    </cofactor>
</comment>
<dbReference type="PIRSF" id="PIRSF006162">
    <property type="entry name" value="PgpA"/>
    <property type="match status" value="1"/>
</dbReference>
<dbReference type="EC" id="3.1.3.27" evidence="1"/>
<keyword evidence="1 2" id="KW-0472">Membrane</keyword>
<evidence type="ECO:0000313" key="4">
    <source>
        <dbReference type="EMBL" id="MBS7824763.1"/>
    </source>
</evidence>
<dbReference type="GO" id="GO:0008962">
    <property type="term" value="F:phosphatidylglycerophosphatase activity"/>
    <property type="evidence" value="ECO:0007669"/>
    <property type="project" value="UniProtKB-EC"/>
</dbReference>
<keyword evidence="1" id="KW-0595">Phospholipid degradation</keyword>
<dbReference type="EMBL" id="JAGIBU010000004">
    <property type="protein sequence ID" value="MBS7824763.1"/>
    <property type="molecule type" value="Genomic_DNA"/>
</dbReference>
<evidence type="ECO:0000256" key="2">
    <source>
        <dbReference type="SAM" id="Phobius"/>
    </source>
</evidence>
<comment type="function">
    <text evidence="1">Lipid phosphatase which dephosphorylates phosphatidylglycerophosphate (PGP) to phosphatidylglycerol (PG).</text>
</comment>
<dbReference type="InterPro" id="IPR007686">
    <property type="entry name" value="YutG/PgpA"/>
</dbReference>
<dbReference type="GeneID" id="58263806"/>
<keyword evidence="1" id="KW-1208">Phospholipid metabolism</keyword>
<keyword evidence="1 2" id="KW-0812">Transmembrane</keyword>
<dbReference type="Pfam" id="PF04608">
    <property type="entry name" value="PgpA"/>
    <property type="match status" value="1"/>
</dbReference>
<comment type="catalytic activity">
    <reaction evidence="1">
        <text>a 1,2-diacyl-sn-glycero-3-phospho-(1'-sn-glycero-3'-phosphate) + H2O = a 1,2-diacyl-sn-glycero-3-phospho-(1'-sn-glycerol) + phosphate</text>
        <dbReference type="Rhea" id="RHEA:33751"/>
        <dbReference type="ChEBI" id="CHEBI:15377"/>
        <dbReference type="ChEBI" id="CHEBI:43474"/>
        <dbReference type="ChEBI" id="CHEBI:60110"/>
        <dbReference type="ChEBI" id="CHEBI:64716"/>
        <dbReference type="EC" id="3.1.3.27"/>
    </reaction>
</comment>
<dbReference type="GO" id="GO:0005886">
    <property type="term" value="C:plasma membrane"/>
    <property type="evidence" value="ECO:0007669"/>
    <property type="project" value="UniProtKB-SubCell"/>
</dbReference>
<evidence type="ECO:0000256" key="1">
    <source>
        <dbReference type="PIRNR" id="PIRNR006162"/>
    </source>
</evidence>
<accession>A0AB35C2R4</accession>
<keyword evidence="1" id="KW-0997">Cell inner membrane</keyword>